<dbReference type="InterPro" id="IPR016680">
    <property type="entry name" value="NDUFA8"/>
</dbReference>
<dbReference type="OrthoDB" id="276296at2759"/>
<organism evidence="11 12">
    <name type="scientific">Triparma strigata</name>
    <dbReference type="NCBI Taxonomy" id="1606541"/>
    <lineage>
        <taxon>Eukaryota</taxon>
        <taxon>Sar</taxon>
        <taxon>Stramenopiles</taxon>
        <taxon>Ochrophyta</taxon>
        <taxon>Bolidophyceae</taxon>
        <taxon>Parmales</taxon>
        <taxon>Triparmaceae</taxon>
        <taxon>Triparma</taxon>
    </lineage>
</organism>
<evidence type="ECO:0000256" key="3">
    <source>
        <dbReference type="ARBA" id="ARBA00010705"/>
    </source>
</evidence>
<keyword evidence="6" id="KW-0677">Repeat</keyword>
<evidence type="ECO:0000313" key="11">
    <source>
        <dbReference type="EMBL" id="GMH94483.1"/>
    </source>
</evidence>
<dbReference type="AlphaFoldDB" id="A0A9W7EYJ1"/>
<gene>
    <name evidence="11" type="ORF">TrST_g10946</name>
</gene>
<proteinExistence type="inferred from homology"/>
<dbReference type="PANTHER" id="PTHR13344:SF0">
    <property type="entry name" value="NADH DEHYDROGENASE [UBIQUINONE] 1 ALPHA SUBCOMPLEX SUBUNIT 8"/>
    <property type="match status" value="1"/>
</dbReference>
<keyword evidence="8" id="KW-0496">Mitochondrion</keyword>
<evidence type="ECO:0000256" key="9">
    <source>
        <dbReference type="ARBA" id="ARBA00023157"/>
    </source>
</evidence>
<evidence type="ECO:0000256" key="7">
    <source>
        <dbReference type="ARBA" id="ARBA00022982"/>
    </source>
</evidence>
<dbReference type="GO" id="GO:0005739">
    <property type="term" value="C:mitochondrion"/>
    <property type="evidence" value="ECO:0007669"/>
    <property type="project" value="UniProtKB-SubCell"/>
</dbReference>
<keyword evidence="5" id="KW-0679">Respiratory chain</keyword>
<comment type="subcellular location">
    <subcellularLocation>
        <location evidence="2">Mitochondrion</location>
    </subcellularLocation>
</comment>
<accession>A0A9W7EYJ1</accession>
<keyword evidence="4" id="KW-0813">Transport</keyword>
<evidence type="ECO:0000256" key="1">
    <source>
        <dbReference type="ARBA" id="ARBA00003195"/>
    </source>
</evidence>
<dbReference type="Proteomes" id="UP001165085">
    <property type="component" value="Unassembled WGS sequence"/>
</dbReference>
<dbReference type="EMBL" id="BRXY01000431">
    <property type="protein sequence ID" value="GMH94483.1"/>
    <property type="molecule type" value="Genomic_DNA"/>
</dbReference>
<evidence type="ECO:0000256" key="8">
    <source>
        <dbReference type="ARBA" id="ARBA00023128"/>
    </source>
</evidence>
<dbReference type="Pfam" id="PF16860">
    <property type="entry name" value="CX9C"/>
    <property type="match status" value="1"/>
</dbReference>
<feature type="domain" description="IMS import disulfide relay-system CHCH-CHCH-like Cx9C" evidence="10">
    <location>
        <begin position="59"/>
        <end position="98"/>
    </location>
</feature>
<dbReference type="InterPro" id="IPR031731">
    <property type="entry name" value="CX9C"/>
</dbReference>
<evidence type="ECO:0000256" key="4">
    <source>
        <dbReference type="ARBA" id="ARBA00022448"/>
    </source>
</evidence>
<dbReference type="PANTHER" id="PTHR13344">
    <property type="entry name" value="NADH-UBIQUINONE OXIDOREDUCTASE"/>
    <property type="match status" value="1"/>
</dbReference>
<reference evidence="12" key="1">
    <citation type="journal article" date="2023" name="Commun. Biol.">
        <title>Genome analysis of Parmales, the sister group of diatoms, reveals the evolutionary specialization of diatoms from phago-mixotrophs to photoautotrophs.</title>
        <authorList>
            <person name="Ban H."/>
            <person name="Sato S."/>
            <person name="Yoshikawa S."/>
            <person name="Yamada K."/>
            <person name="Nakamura Y."/>
            <person name="Ichinomiya M."/>
            <person name="Sato N."/>
            <person name="Blanc-Mathieu R."/>
            <person name="Endo H."/>
            <person name="Kuwata A."/>
            <person name="Ogata H."/>
        </authorList>
    </citation>
    <scope>NUCLEOTIDE SEQUENCE [LARGE SCALE GENOMIC DNA]</scope>
    <source>
        <strain evidence="12">NIES 3701</strain>
    </source>
</reference>
<evidence type="ECO:0000256" key="5">
    <source>
        <dbReference type="ARBA" id="ARBA00022660"/>
    </source>
</evidence>
<comment type="similarity">
    <text evidence="3">Belongs to the complex I NDUFA8 subunit family.</text>
</comment>
<dbReference type="GO" id="GO:0006120">
    <property type="term" value="P:mitochondrial electron transport, NADH to ubiquinone"/>
    <property type="evidence" value="ECO:0007669"/>
    <property type="project" value="InterPro"/>
</dbReference>
<evidence type="ECO:0000256" key="6">
    <source>
        <dbReference type="ARBA" id="ARBA00022737"/>
    </source>
</evidence>
<comment type="caution">
    <text evidence="11">The sequence shown here is derived from an EMBL/GenBank/DDBJ whole genome shotgun (WGS) entry which is preliminary data.</text>
</comment>
<evidence type="ECO:0000259" key="10">
    <source>
        <dbReference type="Pfam" id="PF16860"/>
    </source>
</evidence>
<name>A0A9W7EYJ1_9STRA</name>
<evidence type="ECO:0000313" key="12">
    <source>
        <dbReference type="Proteomes" id="UP001165085"/>
    </source>
</evidence>
<keyword evidence="12" id="KW-1185">Reference proteome</keyword>
<comment type="function">
    <text evidence="1">Accessory subunit of the mitochondrial membrane respiratory chain NADH dehydrogenase (Complex I), that is believed not to be involved in catalysis. Complex I functions in the transfer of electrons from NADH to the respiratory chain. The immediate electron acceptor for the enzyme is believed to be ubiquinone.</text>
</comment>
<keyword evidence="9" id="KW-1015">Disulfide bond</keyword>
<sequence length="101" mass="11287">MSSISSDSLWAFVKISRVTCASENLSFLKCKNESADPSACLSQGSTVTNCYDKKYEELMASPCASAFTVYEKCVTDKRGIYRECRDLQDKLMDCAKENKVL</sequence>
<protein>
    <recommendedName>
        <fullName evidence="10">IMS import disulfide relay-system CHCH-CHCH-like Cx9C domain-containing protein</fullName>
    </recommendedName>
</protein>
<keyword evidence="7" id="KW-0249">Electron transport</keyword>
<evidence type="ECO:0000256" key="2">
    <source>
        <dbReference type="ARBA" id="ARBA00004173"/>
    </source>
</evidence>